<dbReference type="Proteomes" id="UP000799771">
    <property type="component" value="Unassembled WGS sequence"/>
</dbReference>
<dbReference type="GO" id="GO:0016787">
    <property type="term" value="F:hydrolase activity"/>
    <property type="evidence" value="ECO:0007669"/>
    <property type="project" value="UniProtKB-KW"/>
</dbReference>
<evidence type="ECO:0000313" key="4">
    <source>
        <dbReference type="Proteomes" id="UP000799771"/>
    </source>
</evidence>
<accession>A0A6A6ALN5</accession>
<gene>
    <name evidence="3" type="ORF">P153DRAFT_373222</name>
</gene>
<keyword evidence="1" id="KW-0472">Membrane</keyword>
<dbReference type="EMBL" id="ML977500">
    <property type="protein sequence ID" value="KAF2132466.1"/>
    <property type="molecule type" value="Genomic_DNA"/>
</dbReference>
<name>A0A6A6ALN5_9PLEO</name>
<feature type="transmembrane region" description="Helical" evidence="1">
    <location>
        <begin position="149"/>
        <end position="169"/>
    </location>
</feature>
<evidence type="ECO:0000259" key="2">
    <source>
        <dbReference type="Pfam" id="PF00561"/>
    </source>
</evidence>
<protein>
    <submittedName>
        <fullName evidence="3">Alpha/beta-hydrolase</fullName>
    </submittedName>
</protein>
<dbReference type="InterPro" id="IPR000073">
    <property type="entry name" value="AB_hydrolase_1"/>
</dbReference>
<reference evidence="3" key="1">
    <citation type="journal article" date="2020" name="Stud. Mycol.">
        <title>101 Dothideomycetes genomes: a test case for predicting lifestyles and emergence of pathogens.</title>
        <authorList>
            <person name="Haridas S."/>
            <person name="Albert R."/>
            <person name="Binder M."/>
            <person name="Bloem J."/>
            <person name="Labutti K."/>
            <person name="Salamov A."/>
            <person name="Andreopoulos B."/>
            <person name="Baker S."/>
            <person name="Barry K."/>
            <person name="Bills G."/>
            <person name="Bluhm B."/>
            <person name="Cannon C."/>
            <person name="Castanera R."/>
            <person name="Culley D."/>
            <person name="Daum C."/>
            <person name="Ezra D."/>
            <person name="Gonzalez J."/>
            <person name="Henrissat B."/>
            <person name="Kuo A."/>
            <person name="Liang C."/>
            <person name="Lipzen A."/>
            <person name="Lutzoni F."/>
            <person name="Magnuson J."/>
            <person name="Mondo S."/>
            <person name="Nolan M."/>
            <person name="Ohm R."/>
            <person name="Pangilinan J."/>
            <person name="Park H.-J."/>
            <person name="Ramirez L."/>
            <person name="Alfaro M."/>
            <person name="Sun H."/>
            <person name="Tritt A."/>
            <person name="Yoshinaga Y."/>
            <person name="Zwiers L.-H."/>
            <person name="Turgeon B."/>
            <person name="Goodwin S."/>
            <person name="Spatafora J."/>
            <person name="Crous P."/>
            <person name="Grigoriev I."/>
        </authorList>
    </citation>
    <scope>NUCLEOTIDE SEQUENCE</scope>
    <source>
        <strain evidence="3">CBS 119687</strain>
    </source>
</reference>
<dbReference type="Gene3D" id="3.40.50.1820">
    <property type="entry name" value="alpha/beta hydrolase"/>
    <property type="match status" value="1"/>
</dbReference>
<dbReference type="SUPFAM" id="SSF53474">
    <property type="entry name" value="alpha/beta-Hydrolases"/>
    <property type="match status" value="1"/>
</dbReference>
<keyword evidence="1" id="KW-0812">Transmembrane</keyword>
<keyword evidence="3" id="KW-0378">Hydrolase</keyword>
<sequence>MNKSFSHSCRLDYIQLSDGRYLSYAIYGDLQGHPVLHCHGFPGSRLEGALWHDAALKYHIRLIVLDRPGFGFSSFQPQRSITDWPRDVAALLHHLELDEFYLLGTSGGGAYVLACLHQLPEGRVRGATIVSGIYPFELGIEDMPLMPRIMVFLAVWLTPLMAALIYLVLGRAARAKDPGAFNKAFMRDVKMRPEIDHACLEDESYKKKFLSSVREGIRANSYAFAWEARLLGGDWGFPLDEIHATRLTLWHGNMDIGNPVSMTRRAVTLLRGVRLFVLDEGHLSLPARHMEEILQELVST</sequence>
<feature type="domain" description="AB hydrolase-1" evidence="2">
    <location>
        <begin position="34"/>
        <end position="143"/>
    </location>
</feature>
<organism evidence="3 4">
    <name type="scientific">Dothidotthia symphoricarpi CBS 119687</name>
    <dbReference type="NCBI Taxonomy" id="1392245"/>
    <lineage>
        <taxon>Eukaryota</taxon>
        <taxon>Fungi</taxon>
        <taxon>Dikarya</taxon>
        <taxon>Ascomycota</taxon>
        <taxon>Pezizomycotina</taxon>
        <taxon>Dothideomycetes</taxon>
        <taxon>Pleosporomycetidae</taxon>
        <taxon>Pleosporales</taxon>
        <taxon>Dothidotthiaceae</taxon>
        <taxon>Dothidotthia</taxon>
    </lineage>
</organism>
<evidence type="ECO:0000256" key="1">
    <source>
        <dbReference type="SAM" id="Phobius"/>
    </source>
</evidence>
<keyword evidence="4" id="KW-1185">Reference proteome</keyword>
<evidence type="ECO:0000313" key="3">
    <source>
        <dbReference type="EMBL" id="KAF2132466.1"/>
    </source>
</evidence>
<dbReference type="PANTHER" id="PTHR45763">
    <property type="entry name" value="HYDROLASE, ALPHA/BETA FOLD FAMILY PROTEIN, EXPRESSED-RELATED"/>
    <property type="match status" value="1"/>
</dbReference>
<proteinExistence type="predicted"/>
<keyword evidence="1" id="KW-1133">Transmembrane helix</keyword>
<dbReference type="OrthoDB" id="294702at2759"/>
<dbReference type="Pfam" id="PF00561">
    <property type="entry name" value="Abhydrolase_1"/>
    <property type="match status" value="1"/>
</dbReference>
<dbReference type="PANTHER" id="PTHR45763:SF46">
    <property type="entry name" value="AB HYDROLASE-1 DOMAIN-CONTAINING PROTEIN"/>
    <property type="match status" value="1"/>
</dbReference>
<dbReference type="AlphaFoldDB" id="A0A6A6ALN5"/>
<dbReference type="GeneID" id="54409883"/>
<dbReference type="RefSeq" id="XP_033526853.1">
    <property type="nucleotide sequence ID" value="XM_033669451.1"/>
</dbReference>
<dbReference type="InterPro" id="IPR029058">
    <property type="entry name" value="AB_hydrolase_fold"/>
</dbReference>